<dbReference type="EMBL" id="JBAFVH010000003">
    <property type="protein sequence ID" value="MFG1371965.1"/>
    <property type="molecule type" value="Genomic_DNA"/>
</dbReference>
<keyword evidence="3" id="KW-1185">Reference proteome</keyword>
<dbReference type="RefSeq" id="WP_393991882.1">
    <property type="nucleotide sequence ID" value="NZ_JBAFVH010000003.1"/>
</dbReference>
<gene>
    <name evidence="2" type="ORF">V5F32_07310</name>
</gene>
<evidence type="ECO:0000313" key="2">
    <source>
        <dbReference type="EMBL" id="MFG1371965.1"/>
    </source>
</evidence>
<dbReference type="PANTHER" id="PTHR33608">
    <property type="entry name" value="BLL2464 PROTEIN"/>
    <property type="match status" value="1"/>
</dbReference>
<evidence type="ECO:0000313" key="3">
    <source>
        <dbReference type="Proteomes" id="UP001604002"/>
    </source>
</evidence>
<dbReference type="Pfam" id="PF01882">
    <property type="entry name" value="DUF58"/>
    <property type="match status" value="1"/>
</dbReference>
<feature type="domain" description="DUF58" evidence="1">
    <location>
        <begin position="57"/>
        <end position="255"/>
    </location>
</feature>
<protein>
    <submittedName>
        <fullName evidence="2">DUF58 domain-containing protein</fullName>
    </submittedName>
</protein>
<name>A0ABW6ZTB2_9HYPH</name>
<reference evidence="2 3" key="1">
    <citation type="submission" date="2024-02" db="EMBL/GenBank/DDBJ databases">
        <title>Expansion and revision of Xanthobacter and proposal of Roseixanthobacter gen. nov.</title>
        <authorList>
            <person name="Soltysiak M.P.M."/>
            <person name="Jalihal A."/>
            <person name="Ory A."/>
            <person name="Chrisophersen C."/>
            <person name="Lee A.D."/>
            <person name="Boulton J."/>
            <person name="Springer M."/>
        </authorList>
    </citation>
    <scope>NUCLEOTIDE SEQUENCE [LARGE SCALE GENOMIC DNA]</scope>
    <source>
        <strain evidence="2 3">23A</strain>
    </source>
</reference>
<dbReference type="Proteomes" id="UP001604002">
    <property type="component" value="Unassembled WGS sequence"/>
</dbReference>
<organism evidence="2 3">
    <name type="scientific">Xanthobacter oligotrophicus</name>
    <dbReference type="NCBI Taxonomy" id="2607286"/>
    <lineage>
        <taxon>Bacteria</taxon>
        <taxon>Pseudomonadati</taxon>
        <taxon>Pseudomonadota</taxon>
        <taxon>Alphaproteobacteria</taxon>
        <taxon>Hyphomicrobiales</taxon>
        <taxon>Xanthobacteraceae</taxon>
        <taxon>Xanthobacter</taxon>
    </lineage>
</organism>
<dbReference type="InterPro" id="IPR002881">
    <property type="entry name" value="DUF58"/>
</dbReference>
<sequence length="289" mass="31308">MMGLEEAGAPPDQPLALPYRLRWHPRGERPGAHPAHGEGGDGTFRGLLPLIARPDPRRIDLRASLRDPFEAIHVRNFAPRRAMTVAVLADVSASMAFDGMREATAELAATLAASAVAGGDAFALLAADAGTRDDIDLPAARRRGLAQEVRARLLEAPFAGRSAGGLAEAALRLPQRRCLVFLVSDFLLPADDLAALLDALWRHDVLPVVLRDSRAEGDLPAFGLIETRDAETGARRLVLMRPALRERWRAQARERIAALDDLFAGRGLGAFHLSDRFDADALVDFLACR</sequence>
<comment type="caution">
    <text evidence="2">The sequence shown here is derived from an EMBL/GenBank/DDBJ whole genome shotgun (WGS) entry which is preliminary data.</text>
</comment>
<proteinExistence type="predicted"/>
<dbReference type="PANTHER" id="PTHR33608:SF6">
    <property type="entry name" value="BLL2464 PROTEIN"/>
    <property type="match status" value="1"/>
</dbReference>
<accession>A0ABW6ZTB2</accession>
<evidence type="ECO:0000259" key="1">
    <source>
        <dbReference type="Pfam" id="PF01882"/>
    </source>
</evidence>